<dbReference type="InterPro" id="IPR036866">
    <property type="entry name" value="RibonucZ/Hydroxyglut_hydro"/>
</dbReference>
<comment type="cofactor">
    <cofactor evidence="1">
        <name>Zn(2+)</name>
        <dbReference type="ChEBI" id="CHEBI:29105"/>
    </cofactor>
</comment>
<dbReference type="AlphaFoldDB" id="Q2SAZ1"/>
<reference evidence="7 8" key="1">
    <citation type="journal article" date="2005" name="Nucleic Acids Res.">
        <title>Genomic blueprint of Hahella chejuensis, a marine microbe producing an algicidal agent.</title>
        <authorList>
            <person name="Jeong H."/>
            <person name="Yim J.H."/>
            <person name="Lee C."/>
            <person name="Choi S.-H."/>
            <person name="Park Y.K."/>
            <person name="Yoon S.H."/>
            <person name="Hur C.-G."/>
            <person name="Kang H.-Y."/>
            <person name="Kim D."/>
            <person name="Lee H.H."/>
            <person name="Park K.H."/>
            <person name="Park S.-H."/>
            <person name="Park H.-S."/>
            <person name="Lee H.K."/>
            <person name="Oh T.K."/>
            <person name="Kim J.F."/>
        </authorList>
    </citation>
    <scope>NUCLEOTIDE SEQUENCE [LARGE SCALE GENOMIC DNA]</scope>
    <source>
        <strain evidence="7 8">KCTC 2396</strain>
    </source>
</reference>
<accession>Q2SAZ1</accession>
<keyword evidence="5" id="KW-0862">Zinc</keyword>
<dbReference type="GO" id="GO:0016787">
    <property type="term" value="F:hydrolase activity"/>
    <property type="evidence" value="ECO:0007669"/>
    <property type="project" value="UniProtKB-KW"/>
</dbReference>
<evidence type="ECO:0000256" key="3">
    <source>
        <dbReference type="ARBA" id="ARBA00022723"/>
    </source>
</evidence>
<comment type="similarity">
    <text evidence="2">Belongs to the metallo-beta-lactamase superfamily.</text>
</comment>
<dbReference type="RefSeq" id="WP_011399246.1">
    <property type="nucleotide sequence ID" value="NC_007645.1"/>
</dbReference>
<dbReference type="GO" id="GO:0046872">
    <property type="term" value="F:metal ion binding"/>
    <property type="evidence" value="ECO:0007669"/>
    <property type="project" value="UniProtKB-KW"/>
</dbReference>
<dbReference type="SMART" id="SM00849">
    <property type="entry name" value="Lactamase_B"/>
    <property type="match status" value="1"/>
</dbReference>
<proteinExistence type="inferred from homology"/>
<keyword evidence="4 7" id="KW-0378">Hydrolase</keyword>
<dbReference type="InterPro" id="IPR051013">
    <property type="entry name" value="MBL_superfamily_lactonases"/>
</dbReference>
<evidence type="ECO:0000256" key="2">
    <source>
        <dbReference type="ARBA" id="ARBA00007749"/>
    </source>
</evidence>
<protein>
    <submittedName>
        <fullName evidence="7">Zn-dependent Hydrolase, including glyoxylases</fullName>
    </submittedName>
</protein>
<organism evidence="7 8">
    <name type="scientific">Hahella chejuensis (strain KCTC 2396)</name>
    <dbReference type="NCBI Taxonomy" id="349521"/>
    <lineage>
        <taxon>Bacteria</taxon>
        <taxon>Pseudomonadati</taxon>
        <taxon>Pseudomonadota</taxon>
        <taxon>Gammaproteobacteria</taxon>
        <taxon>Oceanospirillales</taxon>
        <taxon>Hahellaceae</taxon>
        <taxon>Hahella</taxon>
    </lineage>
</organism>
<evidence type="ECO:0000313" key="8">
    <source>
        <dbReference type="Proteomes" id="UP000000238"/>
    </source>
</evidence>
<dbReference type="CDD" id="cd07730">
    <property type="entry name" value="metallo-hydrolase-like_MBL-fold"/>
    <property type="match status" value="1"/>
</dbReference>
<evidence type="ECO:0000256" key="1">
    <source>
        <dbReference type="ARBA" id="ARBA00001947"/>
    </source>
</evidence>
<dbReference type="SUPFAM" id="SSF56281">
    <property type="entry name" value="Metallo-hydrolase/oxidoreductase"/>
    <property type="match status" value="1"/>
</dbReference>
<sequence>MSTGVRVRLFEAGHCVHPGFMVKPGLGLAPRKFPAGVALVEHPQEGALLFDTGYHQRFSQCTQQYPERFYALATPCSLQHGESLKEQLAIQNITADQVRHVVLSHFHADHIAGVCDFEKATLHCHPAGHRFLTQTGRLRRLRKGYLRDLLPAQAEARLSFTESFPLDLGDILDMPTRPLGLGARDLFGDQTLYLVALPGHAAGQMGLLVRLQDKFLFLLADACWLVDNLRDGVDQHWLANIICDDRKAYRDTLQKLRRCYRDMADKVIFAPSHCQDTLGPLIQQGWIS</sequence>
<feature type="domain" description="Metallo-beta-lactamase" evidence="6">
    <location>
        <begin position="34"/>
        <end position="273"/>
    </location>
</feature>
<keyword evidence="8" id="KW-1185">Reference proteome</keyword>
<dbReference type="EMBL" id="CP000155">
    <property type="protein sequence ID" value="ABC32183.1"/>
    <property type="molecule type" value="Genomic_DNA"/>
</dbReference>
<dbReference type="OrthoDB" id="5443440at2"/>
<dbReference type="HOGENOM" id="CLU_030571_3_4_6"/>
<dbReference type="KEGG" id="hch:HCH_05521"/>
<gene>
    <name evidence="7" type="ordered locus">HCH_05521</name>
</gene>
<evidence type="ECO:0000313" key="7">
    <source>
        <dbReference type="EMBL" id="ABC32183.1"/>
    </source>
</evidence>
<evidence type="ECO:0000256" key="5">
    <source>
        <dbReference type="ARBA" id="ARBA00022833"/>
    </source>
</evidence>
<keyword evidence="3" id="KW-0479">Metal-binding</keyword>
<evidence type="ECO:0000256" key="4">
    <source>
        <dbReference type="ARBA" id="ARBA00022801"/>
    </source>
</evidence>
<evidence type="ECO:0000259" key="6">
    <source>
        <dbReference type="SMART" id="SM00849"/>
    </source>
</evidence>
<dbReference type="eggNOG" id="COG0491">
    <property type="taxonomic scope" value="Bacteria"/>
</dbReference>
<name>Q2SAZ1_HAHCH</name>
<dbReference type="STRING" id="349521.HCH_05521"/>
<dbReference type="Proteomes" id="UP000000238">
    <property type="component" value="Chromosome"/>
</dbReference>
<dbReference type="InterPro" id="IPR001279">
    <property type="entry name" value="Metallo-B-lactamas"/>
</dbReference>
<dbReference type="PANTHER" id="PTHR42978:SF2">
    <property type="entry name" value="102 KBASES UNSTABLE REGION: FROM 1 TO 119443"/>
    <property type="match status" value="1"/>
</dbReference>
<dbReference type="Gene3D" id="3.60.15.10">
    <property type="entry name" value="Ribonuclease Z/Hydroxyacylglutathione hydrolase-like"/>
    <property type="match status" value="1"/>
</dbReference>
<dbReference type="Pfam" id="PF00753">
    <property type="entry name" value="Lactamase_B"/>
    <property type="match status" value="1"/>
</dbReference>
<dbReference type="PANTHER" id="PTHR42978">
    <property type="entry name" value="QUORUM-QUENCHING LACTONASE YTNP-RELATED-RELATED"/>
    <property type="match status" value="1"/>
</dbReference>